<sequence>MSVEQSSNAEASNNKRTILNFARSLLKVFVITVPLYVAGIAALSHFTTASGLSLGSALFLIWVGATITWIIAELISCRSIRFGMKTILTATTVLALLCFLAVHHVRPYMSQRQAIAILKSTGVRYESQAHAPAWLQRLTGPENCQVVTAVQGHQQSRLEDNLMECISASPHLYELFIGNSLITDAGLRHIKGMNNLLAIDLPSGPDVSNACLAHLPAMKQLNWIDASDVPVKDEGLAYLSTLTQIEQIELNRCQITDAGLMHLRRLTNLRRLVLDNNEITDDGLKHIQPLTKLVMLSLEDTQITDDGLKLLQDFDNLQYLRLSGTSITDDGLKYIARLKNSLRALEIENTQITDEGLRKEQMAFSHCTIINSKLPQGSIQRRTFINNQMFNGYLMYRQRTSKLRNDPYAF</sequence>
<name>A0A5B9QFY7_9BACT</name>
<keyword evidence="3" id="KW-1185">Reference proteome</keyword>
<dbReference type="KEGG" id="bgok:Pr1d_41550"/>
<protein>
    <submittedName>
        <fullName evidence="2">Leucine Rich repeats (2 copies)</fullName>
    </submittedName>
</protein>
<dbReference type="InterPro" id="IPR032675">
    <property type="entry name" value="LRR_dom_sf"/>
</dbReference>
<accession>A0A5B9QFY7</accession>
<evidence type="ECO:0000313" key="3">
    <source>
        <dbReference type="Proteomes" id="UP000323917"/>
    </source>
</evidence>
<proteinExistence type="predicted"/>
<evidence type="ECO:0000256" key="1">
    <source>
        <dbReference type="SAM" id="Phobius"/>
    </source>
</evidence>
<dbReference type="InterPro" id="IPR001611">
    <property type="entry name" value="Leu-rich_rpt"/>
</dbReference>
<dbReference type="GO" id="GO:0019005">
    <property type="term" value="C:SCF ubiquitin ligase complex"/>
    <property type="evidence" value="ECO:0007669"/>
    <property type="project" value="TreeGrafter"/>
</dbReference>
<dbReference type="Proteomes" id="UP000323917">
    <property type="component" value="Chromosome"/>
</dbReference>
<feature type="transmembrane region" description="Helical" evidence="1">
    <location>
        <begin position="52"/>
        <end position="75"/>
    </location>
</feature>
<feature type="transmembrane region" description="Helical" evidence="1">
    <location>
        <begin position="25"/>
        <end position="46"/>
    </location>
</feature>
<keyword evidence="1" id="KW-0812">Transmembrane</keyword>
<gene>
    <name evidence="2" type="ORF">Pr1d_41550</name>
</gene>
<dbReference type="OrthoDB" id="232968at2"/>
<dbReference type="AlphaFoldDB" id="A0A5B9QFY7"/>
<dbReference type="EMBL" id="CP042913">
    <property type="protein sequence ID" value="QEG36819.1"/>
    <property type="molecule type" value="Genomic_DNA"/>
</dbReference>
<dbReference type="Pfam" id="PF13516">
    <property type="entry name" value="LRR_6"/>
    <property type="match status" value="1"/>
</dbReference>
<dbReference type="RefSeq" id="WP_148075125.1">
    <property type="nucleotide sequence ID" value="NZ_CP042913.1"/>
</dbReference>
<keyword evidence="1" id="KW-0472">Membrane</keyword>
<dbReference type="PANTHER" id="PTHR13318:SF190">
    <property type="entry name" value="PARTNER OF PAIRED, ISOFORM B"/>
    <property type="match status" value="1"/>
</dbReference>
<reference evidence="2 3" key="1">
    <citation type="submission" date="2019-08" db="EMBL/GenBank/DDBJ databases">
        <title>Deep-cultivation of Planctomycetes and their phenomic and genomic characterization uncovers novel biology.</title>
        <authorList>
            <person name="Wiegand S."/>
            <person name="Jogler M."/>
            <person name="Boedeker C."/>
            <person name="Pinto D."/>
            <person name="Vollmers J."/>
            <person name="Rivas-Marin E."/>
            <person name="Kohn T."/>
            <person name="Peeters S.H."/>
            <person name="Heuer A."/>
            <person name="Rast P."/>
            <person name="Oberbeckmann S."/>
            <person name="Bunk B."/>
            <person name="Jeske O."/>
            <person name="Meyerdierks A."/>
            <person name="Storesund J.E."/>
            <person name="Kallscheuer N."/>
            <person name="Luecker S."/>
            <person name="Lage O.M."/>
            <person name="Pohl T."/>
            <person name="Merkel B.J."/>
            <person name="Hornburger P."/>
            <person name="Mueller R.-W."/>
            <person name="Bruemmer F."/>
            <person name="Labrenz M."/>
            <person name="Spormann A.M."/>
            <person name="Op den Camp H."/>
            <person name="Overmann J."/>
            <person name="Amann R."/>
            <person name="Jetten M.S.M."/>
            <person name="Mascher T."/>
            <person name="Medema M.H."/>
            <person name="Devos D.P."/>
            <person name="Kaster A.-K."/>
            <person name="Ovreas L."/>
            <person name="Rohde M."/>
            <person name="Galperin M.Y."/>
            <person name="Jogler C."/>
        </authorList>
    </citation>
    <scope>NUCLEOTIDE SEQUENCE [LARGE SCALE GENOMIC DNA]</scope>
    <source>
        <strain evidence="2 3">Pr1d</strain>
    </source>
</reference>
<dbReference type="GO" id="GO:0031146">
    <property type="term" value="P:SCF-dependent proteasomal ubiquitin-dependent protein catabolic process"/>
    <property type="evidence" value="ECO:0007669"/>
    <property type="project" value="TreeGrafter"/>
</dbReference>
<dbReference type="Gene3D" id="3.80.10.10">
    <property type="entry name" value="Ribonuclease Inhibitor"/>
    <property type="match status" value="3"/>
</dbReference>
<dbReference type="SUPFAM" id="SSF52047">
    <property type="entry name" value="RNI-like"/>
    <property type="match status" value="1"/>
</dbReference>
<keyword evidence="1" id="KW-1133">Transmembrane helix</keyword>
<dbReference type="Pfam" id="PF13855">
    <property type="entry name" value="LRR_8"/>
    <property type="match status" value="1"/>
</dbReference>
<dbReference type="PANTHER" id="PTHR13318">
    <property type="entry name" value="PARTNER OF PAIRED, ISOFORM B-RELATED"/>
    <property type="match status" value="1"/>
</dbReference>
<feature type="transmembrane region" description="Helical" evidence="1">
    <location>
        <begin position="87"/>
        <end position="105"/>
    </location>
</feature>
<evidence type="ECO:0000313" key="2">
    <source>
        <dbReference type="EMBL" id="QEG36819.1"/>
    </source>
</evidence>
<organism evidence="2 3">
    <name type="scientific">Bythopirellula goksoeyrii</name>
    <dbReference type="NCBI Taxonomy" id="1400387"/>
    <lineage>
        <taxon>Bacteria</taxon>
        <taxon>Pseudomonadati</taxon>
        <taxon>Planctomycetota</taxon>
        <taxon>Planctomycetia</taxon>
        <taxon>Pirellulales</taxon>
        <taxon>Lacipirellulaceae</taxon>
        <taxon>Bythopirellula</taxon>
    </lineage>
</organism>